<dbReference type="KEGG" id="spu:576304"/>
<evidence type="ECO:0000256" key="2">
    <source>
        <dbReference type="ARBA" id="ARBA00016725"/>
    </source>
</evidence>
<reference evidence="7" key="2">
    <citation type="submission" date="2021-01" db="UniProtKB">
        <authorList>
            <consortium name="EnsemblMetazoa"/>
        </authorList>
    </citation>
    <scope>IDENTIFICATION</scope>
</reference>
<evidence type="ECO:0000256" key="1">
    <source>
        <dbReference type="ARBA" id="ARBA00005805"/>
    </source>
</evidence>
<feature type="coiled-coil region" evidence="5">
    <location>
        <begin position="459"/>
        <end position="547"/>
    </location>
</feature>
<dbReference type="OrthoDB" id="10259720at2759"/>
<comment type="similarity">
    <text evidence="1">Belongs to the CCDC39 family.</text>
</comment>
<name>A0A7M7NKW2_STRPU</name>
<evidence type="ECO:0000256" key="5">
    <source>
        <dbReference type="SAM" id="Coils"/>
    </source>
</evidence>
<dbReference type="Gene3D" id="1.10.287.1490">
    <property type="match status" value="1"/>
</dbReference>
<dbReference type="PANTHER" id="PTHR18962:SF0">
    <property type="entry name" value="COILED-COIL DOMAIN-CONTAINING PROTEIN 39"/>
    <property type="match status" value="1"/>
</dbReference>
<feature type="coiled-coil region" evidence="5">
    <location>
        <begin position="130"/>
        <end position="192"/>
    </location>
</feature>
<feature type="compositionally biased region" description="Low complexity" evidence="6">
    <location>
        <begin position="932"/>
        <end position="950"/>
    </location>
</feature>
<feature type="coiled-coil region" evidence="5">
    <location>
        <begin position="218"/>
        <end position="290"/>
    </location>
</feature>
<dbReference type="GeneID" id="576304"/>
<evidence type="ECO:0000256" key="4">
    <source>
        <dbReference type="ARBA" id="ARBA00045182"/>
    </source>
</evidence>
<dbReference type="FunCoup" id="A0A7M7NKW2">
    <property type="interactions" value="107"/>
</dbReference>
<feature type="region of interest" description="Disordered" evidence="6">
    <location>
        <begin position="865"/>
        <end position="956"/>
    </location>
</feature>
<dbReference type="PANTHER" id="PTHR18962">
    <property type="entry name" value="COILED-COIL DOMAIN-CONTAINING PROTEIN 39"/>
    <property type="match status" value="1"/>
</dbReference>
<dbReference type="GO" id="GO:0005930">
    <property type="term" value="C:axoneme"/>
    <property type="evidence" value="ECO:0000318"/>
    <property type="project" value="GO_Central"/>
</dbReference>
<dbReference type="GO" id="GO:0060285">
    <property type="term" value="P:cilium-dependent cell motility"/>
    <property type="evidence" value="ECO:0000318"/>
    <property type="project" value="GO_Central"/>
</dbReference>
<dbReference type="AlphaFoldDB" id="A0A7M7NKW2"/>
<dbReference type="InterPro" id="IPR033290">
    <property type="entry name" value="CCDC39"/>
</dbReference>
<evidence type="ECO:0000313" key="7">
    <source>
        <dbReference type="EnsemblMetazoa" id="XP_030837980"/>
    </source>
</evidence>
<comment type="function">
    <text evidence="4">Required for assembly of dynein regulatory complex (DRC) and inner dynein arm (IDA) complexes, which are responsible for ciliary beat regulation, thereby playing a central role in motility in cilia and flagella. Probably acts together with CCDC40 to form a molecular ruler that determines the 96 nanometer (nm) repeat length and arrangements of components in cilia and flagella. Not required for outer dynein arm complexes assembly.</text>
</comment>
<dbReference type="RefSeq" id="XP_030837980.1">
    <property type="nucleotide sequence ID" value="XM_030982120.1"/>
</dbReference>
<accession>A0A7M7NKW2</accession>
<dbReference type="InParanoid" id="A0A7M7NKW2"/>
<protein>
    <recommendedName>
        <fullName evidence="2">Coiled-coil domain-containing protein 39</fullName>
    </recommendedName>
</protein>
<dbReference type="Pfam" id="PF24161">
    <property type="entry name" value="CCDC39"/>
    <property type="match status" value="1"/>
</dbReference>
<dbReference type="OMA" id="NSKNCDE"/>
<dbReference type="GO" id="GO:0060287">
    <property type="term" value="P:epithelial cilium movement involved in determination of left/right asymmetry"/>
    <property type="evidence" value="ECO:0000318"/>
    <property type="project" value="GO_Central"/>
</dbReference>
<feature type="coiled-coil region" evidence="5">
    <location>
        <begin position="319"/>
        <end position="402"/>
    </location>
</feature>
<keyword evidence="8" id="KW-1185">Reference proteome</keyword>
<sequence>MSVKSVLSDMEWDSGLQIPVANQVNKLLEAHVAKGQKEKAKLQGEVSQNEDRVHAMSEHMKNVQQELNQTQNLCRARDNEIETENHMKLVAQREEGRLKQEIVRQENDLGDIKERKNIHQNTIFKNTQKLEELKSQLNWDQQALEAWLEESARKDEDFMTITKYRQIDDAKLKELRLQMERMTEICQKKKKDLNSEMTETLTAQLEMDKTAEEFRKSHNDRQQLIEQWEQTIEQMQRRDREMDRLATKLAEAKSDLMDHEEMVKEKQQFLESEMENNQEQNKKIQATDRLAARLRLDYQDNENQRIQFADELETLKFTVERTATDLEAMRRQVNELKKDVEVKKERVENAKRHRGELMSKLKSATDQSLSAEEMAAIMDGMLQDEETTLHFLEQELKRLRDLQYKRSQELYEAKTAEKNTNAEIQGARAASRNLSSRINKMDHDSLKQQEIIYNQDFTVQQLERKIARLEGERSTEEMDMLNARIKELTNFLEERNNTHGLLSNQLKRLQDDIRRVKRDLDKSGAEKADLTSKIEELNLHNDSSNRELKHIVRDKQDQMVDENILKLELKRLRDILNSRADEVMTLEKRRLQLETAMNERRKEITIHKEMLRAQLKANEEERSTVSSELHDRIGRIDKLRKRYEILMVTMAPPEGEEDRSQAFYVIRAAQEKEALQRKGDELDARIRKAEKEIKALENTLRLMNGRNEQYRKSFNRVTETSEEFEEKQRLEEQLRAAMDKYKYKRRQIRELQDDLQTMSSTMENLGRDESAYSEMIQEKENKKQQLSKELDDQKVKIDRVMKQIARYAKELRASRRVKGETHEENDFELRELREFNKNVMKMMGEVIHSYPDISPTAQMLFSQAGLAVPPPPSATQRSSRPGSAYSSRSLTSPKTPSSVRSGASSRASSLGMKTVDVGGFGLSSSPAGTPKSGRSPAGSRAGSRVSSQGSLRSGRR</sequence>
<organism evidence="7 8">
    <name type="scientific">Strongylocentrotus purpuratus</name>
    <name type="common">Purple sea urchin</name>
    <dbReference type="NCBI Taxonomy" id="7668"/>
    <lineage>
        <taxon>Eukaryota</taxon>
        <taxon>Metazoa</taxon>
        <taxon>Echinodermata</taxon>
        <taxon>Eleutherozoa</taxon>
        <taxon>Echinozoa</taxon>
        <taxon>Echinoidea</taxon>
        <taxon>Euechinoidea</taxon>
        <taxon>Echinacea</taxon>
        <taxon>Camarodonta</taxon>
        <taxon>Echinidea</taxon>
        <taxon>Strongylocentrotidae</taxon>
        <taxon>Strongylocentrotus</taxon>
    </lineage>
</organism>
<evidence type="ECO:0000256" key="3">
    <source>
        <dbReference type="ARBA" id="ARBA00023054"/>
    </source>
</evidence>
<reference evidence="8" key="1">
    <citation type="submission" date="2015-02" db="EMBL/GenBank/DDBJ databases">
        <title>Genome sequencing for Strongylocentrotus purpuratus.</title>
        <authorList>
            <person name="Murali S."/>
            <person name="Liu Y."/>
            <person name="Vee V."/>
            <person name="English A."/>
            <person name="Wang M."/>
            <person name="Skinner E."/>
            <person name="Han Y."/>
            <person name="Muzny D.M."/>
            <person name="Worley K.C."/>
            <person name="Gibbs R.A."/>
        </authorList>
    </citation>
    <scope>NUCLEOTIDE SEQUENCE</scope>
</reference>
<dbReference type="GO" id="GO:0036159">
    <property type="term" value="P:inner dynein arm assembly"/>
    <property type="evidence" value="ECO:0000318"/>
    <property type="project" value="GO_Central"/>
</dbReference>
<evidence type="ECO:0000313" key="8">
    <source>
        <dbReference type="Proteomes" id="UP000007110"/>
    </source>
</evidence>
<evidence type="ECO:0000256" key="6">
    <source>
        <dbReference type="SAM" id="MobiDB-lite"/>
    </source>
</evidence>
<keyword evidence="3 5" id="KW-0175">Coiled coil</keyword>
<dbReference type="CTD" id="339829"/>
<feature type="coiled-coil region" evidence="5">
    <location>
        <begin position="25"/>
        <end position="80"/>
    </location>
</feature>
<dbReference type="GO" id="GO:0005576">
    <property type="term" value="C:extracellular region"/>
    <property type="evidence" value="ECO:0007669"/>
    <property type="project" value="GOC"/>
</dbReference>
<feature type="compositionally biased region" description="Low complexity" evidence="6">
    <location>
        <begin position="897"/>
        <end position="909"/>
    </location>
</feature>
<dbReference type="Proteomes" id="UP000007110">
    <property type="component" value="Unassembled WGS sequence"/>
</dbReference>
<feature type="compositionally biased region" description="Low complexity" evidence="6">
    <location>
        <begin position="877"/>
        <end position="889"/>
    </location>
</feature>
<proteinExistence type="inferred from homology"/>
<dbReference type="EnsemblMetazoa" id="XM_030982120">
    <property type="protein sequence ID" value="XP_030837980"/>
    <property type="gene ID" value="LOC576304"/>
</dbReference>
<feature type="coiled-coil region" evidence="5">
    <location>
        <begin position="665"/>
        <end position="810"/>
    </location>
</feature>